<organism evidence="3 4">
    <name type="scientific">Porphyromonas catoniae ATCC 51270</name>
    <dbReference type="NCBI Taxonomy" id="887901"/>
    <lineage>
        <taxon>Bacteria</taxon>
        <taxon>Pseudomonadati</taxon>
        <taxon>Bacteroidota</taxon>
        <taxon>Bacteroidia</taxon>
        <taxon>Bacteroidales</taxon>
        <taxon>Porphyromonadaceae</taxon>
        <taxon>Porphyromonas</taxon>
    </lineage>
</organism>
<dbReference type="RefSeq" id="WP_211235757.1">
    <property type="nucleotide sequence ID" value="NZ_JDFF01000008.1"/>
</dbReference>
<evidence type="ECO:0000259" key="2">
    <source>
        <dbReference type="SMART" id="SM00382"/>
    </source>
</evidence>
<evidence type="ECO:0000256" key="1">
    <source>
        <dbReference type="SAM" id="MobiDB-lite"/>
    </source>
</evidence>
<gene>
    <name evidence="3" type="ORF">HMPREF0636_1107</name>
</gene>
<dbReference type="SMART" id="SM00382">
    <property type="entry name" value="AAA"/>
    <property type="match status" value="1"/>
</dbReference>
<feature type="domain" description="AAA+ ATPase" evidence="2">
    <location>
        <begin position="33"/>
        <end position="178"/>
    </location>
</feature>
<proteinExistence type="predicted"/>
<evidence type="ECO:0000313" key="3">
    <source>
        <dbReference type="EMBL" id="EWC93219.1"/>
    </source>
</evidence>
<feature type="compositionally biased region" description="Basic and acidic residues" evidence="1">
    <location>
        <begin position="227"/>
        <end position="238"/>
    </location>
</feature>
<dbReference type="PATRIC" id="fig|887901.3.peg.265"/>
<dbReference type="SUPFAM" id="SSF52540">
    <property type="entry name" value="P-loop containing nucleoside triphosphate hydrolases"/>
    <property type="match status" value="1"/>
</dbReference>
<comment type="caution">
    <text evidence="3">The sequence shown here is derived from an EMBL/GenBank/DDBJ whole genome shotgun (WGS) entry which is preliminary data.</text>
</comment>
<evidence type="ECO:0000313" key="4">
    <source>
        <dbReference type="Proteomes" id="UP000023482"/>
    </source>
</evidence>
<dbReference type="InterPro" id="IPR003593">
    <property type="entry name" value="AAA+_ATPase"/>
</dbReference>
<protein>
    <submittedName>
        <fullName evidence="3">AAA domain protein</fullName>
    </submittedName>
</protein>
<dbReference type="AlphaFoldDB" id="Z4X0K8"/>
<accession>Z4X0K8</accession>
<reference evidence="3 4" key="1">
    <citation type="submission" date="2014-01" db="EMBL/GenBank/DDBJ databases">
        <authorList>
            <person name="Durkin A.S."/>
            <person name="McCorrison J."/>
            <person name="Torralba M."/>
            <person name="Gillis M."/>
            <person name="Haft D.H."/>
            <person name="Methe B."/>
            <person name="Sutton G."/>
            <person name="Nelson K.E."/>
        </authorList>
    </citation>
    <scope>NUCLEOTIDE SEQUENCE [LARGE SCALE GENOMIC DNA]</scope>
    <source>
        <strain evidence="3 4">ATCC 51270</strain>
    </source>
</reference>
<dbReference type="EMBL" id="JDFF01000008">
    <property type="protein sequence ID" value="EWC93219.1"/>
    <property type="molecule type" value="Genomic_DNA"/>
</dbReference>
<dbReference type="InterPro" id="IPR027417">
    <property type="entry name" value="P-loop_NTPase"/>
</dbReference>
<sequence length="238" mass="27192">MARAYSNANIRKARFRTAAFEGAWRDSIGLPVLQGTWLIYGASGAGKTTYTLRLAKYLSQFGRVLYNSLEQGLSPTMQSAWLREEMAEAGRRIRLLDRESYDELFERLAKRQSPEIVIIDSINFLRGVRLSDYDLLTRRYRKKLFVVIAHEKGGEPKGALAQAIKYDADIKIHVEGYRAMITSRYATEEAGGQDYIIWAEGAKAYWGTDTTDPRERDQRKKKQTKGQPKDKATNDHES</sequence>
<name>Z4X0K8_9PORP</name>
<feature type="region of interest" description="Disordered" evidence="1">
    <location>
        <begin position="207"/>
        <end position="238"/>
    </location>
</feature>
<dbReference type="Gene3D" id="3.40.50.300">
    <property type="entry name" value="P-loop containing nucleotide triphosphate hydrolases"/>
    <property type="match status" value="1"/>
</dbReference>
<keyword evidence="4" id="KW-1185">Reference proteome</keyword>
<dbReference type="Proteomes" id="UP000023482">
    <property type="component" value="Unassembled WGS sequence"/>
</dbReference>